<dbReference type="PROSITE" id="PS51415">
    <property type="entry name" value="XYLOSE_ISOMERASE"/>
    <property type="match status" value="1"/>
</dbReference>
<dbReference type="InterPro" id="IPR001998">
    <property type="entry name" value="Xylose_isomerase"/>
</dbReference>
<evidence type="ECO:0000256" key="2">
    <source>
        <dbReference type="ARBA" id="ARBA00011881"/>
    </source>
</evidence>
<evidence type="ECO:0000256" key="10">
    <source>
        <dbReference type="HAMAP-Rule" id="MF_00455"/>
    </source>
</evidence>
<dbReference type="HAMAP" id="MF_00455">
    <property type="entry name" value="Xylose_isom_A"/>
    <property type="match status" value="1"/>
</dbReference>
<dbReference type="SUPFAM" id="SSF51658">
    <property type="entry name" value="Xylose isomerase-like"/>
    <property type="match status" value="1"/>
</dbReference>
<accession>A0ABS8QKU9</accession>
<evidence type="ECO:0000256" key="7">
    <source>
        <dbReference type="ARBA" id="ARBA00023235"/>
    </source>
</evidence>
<feature type="binding site" evidence="10">
    <location>
        <position position="300"/>
    </location>
    <ligand>
        <name>Mg(2+)</name>
        <dbReference type="ChEBI" id="CHEBI:18420"/>
        <label>1</label>
    </ligand>
</feature>
<proteinExistence type="inferred from homology"/>
<feature type="binding site" evidence="10">
    <location>
        <position position="311"/>
    </location>
    <ligand>
        <name>Mg(2+)</name>
        <dbReference type="ChEBI" id="CHEBI:18420"/>
        <label>2</label>
    </ligand>
</feature>
<keyword evidence="10" id="KW-0460">Magnesium</keyword>
<comment type="similarity">
    <text evidence="1 10 11">Belongs to the xylose isomerase family.</text>
</comment>
<sequence length="442" mass="49963">MTQTMANTYFGSVNKIPFEGKDSKNPLAFKYYNPEERIGGKTMKDHLRFSVAYWHTFTADGSDPFGIGTMLRPWDKYKGMDLAKARVEAAFELFEKLDVPFFTFHDRDIAPEGNTLRETNKNLDTIVEMIKDYMKTSNTKLLWNTANMFTHPRFVHGAATSCNADVFAYAAAQVKKGLETAKELGAENYVFWGGREGYETLLNTDLKLELDNLARFMHMAVDYAKEIGYTGQFLIEPKPKEPTTHQYDTDAQTTISFLKTYGLEEYFKLNLEANHATLAGHTFEHELRVARINGMLGSVDANQGNTLLGWDTDEFPTDLYTTTLAMYEILQNGGLGKGGLNFDAKVRRTSFEPEDLFYAHIAGMDAFARGLKVAHKLIEDRVIEDAIAKRYSSFTEGIGLDIVQGKANFHTLEAYALNNEIKNVSGKTEYLKAILNQYLLEV</sequence>
<evidence type="ECO:0000256" key="11">
    <source>
        <dbReference type="RuleBase" id="RU000609"/>
    </source>
</evidence>
<name>A0ABS8QKU9_9BACI</name>
<feature type="binding site" evidence="10">
    <location>
        <position position="272"/>
    </location>
    <ligand>
        <name>Mg(2+)</name>
        <dbReference type="ChEBI" id="CHEBI:18420"/>
        <label>2</label>
    </ligand>
</feature>
<comment type="caution">
    <text evidence="13">The sequence shown here is derived from an EMBL/GenBank/DDBJ whole genome shotgun (WGS) entry which is preliminary data.</text>
</comment>
<keyword evidence="10" id="KW-0963">Cytoplasm</keyword>
<evidence type="ECO:0000256" key="12">
    <source>
        <dbReference type="RuleBase" id="RU000610"/>
    </source>
</evidence>
<feature type="binding site" evidence="10">
    <location>
        <position position="272"/>
    </location>
    <ligand>
        <name>Mg(2+)</name>
        <dbReference type="ChEBI" id="CHEBI:18420"/>
        <label>1</label>
    </ligand>
</feature>
<dbReference type="PANTHER" id="PTHR48408">
    <property type="match status" value="1"/>
</dbReference>
<dbReference type="EC" id="5.3.1.5" evidence="3 10"/>
<evidence type="ECO:0000256" key="3">
    <source>
        <dbReference type="ARBA" id="ARBA00011958"/>
    </source>
</evidence>
<evidence type="ECO:0000256" key="1">
    <source>
        <dbReference type="ARBA" id="ARBA00005765"/>
    </source>
</evidence>
<comment type="subunit">
    <text evidence="2 10 12">Homotetramer.</text>
</comment>
<feature type="binding site" evidence="10">
    <location>
        <position position="275"/>
    </location>
    <ligand>
        <name>Mg(2+)</name>
        <dbReference type="ChEBI" id="CHEBI:18420"/>
        <label>2</label>
    </ligand>
</feature>
<dbReference type="EMBL" id="JAJODE010000042">
    <property type="protein sequence ID" value="MCD4839833.1"/>
    <property type="molecule type" value="Genomic_DNA"/>
</dbReference>
<organism evidence="13 14">
    <name type="scientific">Neobacillus sedimentimangrovi</name>
    <dbReference type="NCBI Taxonomy" id="2699460"/>
    <lineage>
        <taxon>Bacteria</taxon>
        <taxon>Bacillati</taxon>
        <taxon>Bacillota</taxon>
        <taxon>Bacilli</taxon>
        <taxon>Bacillales</taxon>
        <taxon>Bacillaceae</taxon>
        <taxon>Neobacillus</taxon>
    </lineage>
</organism>
<feature type="active site" evidence="10">
    <location>
        <position position="105"/>
    </location>
</feature>
<keyword evidence="5 10" id="KW-0859">Xylose metabolism</keyword>
<keyword evidence="8 10" id="KW-0119">Carbohydrate metabolism</keyword>
<keyword evidence="6 10" id="KW-0479">Metal-binding</keyword>
<dbReference type="NCBIfam" id="NF003998">
    <property type="entry name" value="PRK05474.1"/>
    <property type="match status" value="1"/>
</dbReference>
<comment type="cofactor">
    <cofactor evidence="10">
        <name>Mg(2+)</name>
        <dbReference type="ChEBI" id="CHEBI:18420"/>
    </cofactor>
    <text evidence="10">Binds 2 magnesium ions per subunit.</text>
</comment>
<dbReference type="InterPro" id="IPR013452">
    <property type="entry name" value="Xylose_isom_bac"/>
</dbReference>
<dbReference type="NCBIfam" id="TIGR02630">
    <property type="entry name" value="xylose_isom_A"/>
    <property type="match status" value="1"/>
</dbReference>
<gene>
    <name evidence="10 13" type="primary">xylA</name>
    <name evidence="13" type="ORF">LRS37_13335</name>
</gene>
<dbReference type="PRINTS" id="PR00688">
    <property type="entry name" value="XYLOSISMRASE"/>
</dbReference>
<feature type="binding site" evidence="10">
    <location>
        <position position="313"/>
    </location>
    <ligand>
        <name>Mg(2+)</name>
        <dbReference type="ChEBI" id="CHEBI:18420"/>
        <label>2</label>
    </ligand>
</feature>
<reference evidence="13 14" key="1">
    <citation type="journal article" date="2023" name="Antonie Van Leeuwenhoek">
        <title>Unveiling the genomic potential of a novel thermostable glycoside hydrolases producing Neobacillus sedimentimangrovi UE25.</title>
        <authorList>
            <person name="Ejaz U."/>
            <person name="Saleem F."/>
            <person name="Rashid R."/>
            <person name="Hasan K.A."/>
            <person name="Syed M.N."/>
            <person name="Sohail M."/>
        </authorList>
    </citation>
    <scope>NUCLEOTIDE SEQUENCE [LARGE SCALE GENOMIC DNA]</scope>
    <source>
        <strain evidence="13 14">UE25</strain>
    </source>
</reference>
<evidence type="ECO:0000256" key="5">
    <source>
        <dbReference type="ARBA" id="ARBA00022629"/>
    </source>
</evidence>
<evidence type="ECO:0000256" key="9">
    <source>
        <dbReference type="ARBA" id="ARBA00033659"/>
    </source>
</evidence>
<dbReference type="Proteomes" id="UP001162836">
    <property type="component" value="Unassembled WGS sequence"/>
</dbReference>
<feature type="binding site" evidence="10">
    <location>
        <position position="236"/>
    </location>
    <ligand>
        <name>Mg(2+)</name>
        <dbReference type="ChEBI" id="CHEBI:18420"/>
        <label>1</label>
    </ligand>
</feature>
<dbReference type="GO" id="GO:0009045">
    <property type="term" value="F:xylose isomerase activity"/>
    <property type="evidence" value="ECO:0007669"/>
    <property type="project" value="UniProtKB-EC"/>
</dbReference>
<evidence type="ECO:0000256" key="6">
    <source>
        <dbReference type="ARBA" id="ARBA00022723"/>
    </source>
</evidence>
<dbReference type="RefSeq" id="WP_231315115.1">
    <property type="nucleotide sequence ID" value="NZ_JAJODE010000042.1"/>
</dbReference>
<feature type="active site" evidence="10">
    <location>
        <position position="108"/>
    </location>
</feature>
<dbReference type="PANTHER" id="PTHR48408:SF1">
    <property type="entry name" value="XYLOSE ISOMERASE"/>
    <property type="match status" value="1"/>
</dbReference>
<comment type="subcellular location">
    <subcellularLocation>
        <location evidence="10 12">Cytoplasm</location>
    </subcellularLocation>
</comment>
<dbReference type="InterPro" id="IPR036237">
    <property type="entry name" value="Xyl_isomerase-like_sf"/>
</dbReference>
<evidence type="ECO:0000313" key="14">
    <source>
        <dbReference type="Proteomes" id="UP001162836"/>
    </source>
</evidence>
<evidence type="ECO:0000313" key="13">
    <source>
        <dbReference type="EMBL" id="MCD4839833.1"/>
    </source>
</evidence>
<protein>
    <recommendedName>
        <fullName evidence="4 10">Xylose isomerase</fullName>
        <ecNumber evidence="3 10">5.3.1.5</ecNumber>
    </recommendedName>
</protein>
<keyword evidence="7 10" id="KW-0413">Isomerase</keyword>
<dbReference type="Gene3D" id="3.20.20.150">
    <property type="entry name" value="Divalent-metal-dependent TIM barrel enzymes"/>
    <property type="match status" value="1"/>
</dbReference>
<evidence type="ECO:0000256" key="4">
    <source>
        <dbReference type="ARBA" id="ARBA00018232"/>
    </source>
</evidence>
<keyword evidence="14" id="KW-1185">Reference proteome</keyword>
<comment type="catalytic activity">
    <reaction evidence="9 10 11">
        <text>alpha-D-xylose = alpha-D-xylulofuranose</text>
        <dbReference type="Rhea" id="RHEA:22816"/>
        <dbReference type="ChEBI" id="CHEBI:28518"/>
        <dbReference type="ChEBI" id="CHEBI:188998"/>
        <dbReference type="EC" id="5.3.1.5"/>
    </reaction>
</comment>
<feature type="binding site" evidence="10">
    <location>
        <position position="343"/>
    </location>
    <ligand>
        <name>Mg(2+)</name>
        <dbReference type="ChEBI" id="CHEBI:18420"/>
        <label>1</label>
    </ligand>
</feature>
<evidence type="ECO:0000256" key="8">
    <source>
        <dbReference type="ARBA" id="ARBA00023277"/>
    </source>
</evidence>